<evidence type="ECO:0000256" key="1">
    <source>
        <dbReference type="SAM" id="MobiDB-lite"/>
    </source>
</evidence>
<feature type="region of interest" description="Disordered" evidence="1">
    <location>
        <begin position="1"/>
        <end position="23"/>
    </location>
</feature>
<dbReference type="WBParaSite" id="HPLM_0002185701-mRNA-1">
    <property type="protein sequence ID" value="HPLM_0002185701-mRNA-1"/>
    <property type="gene ID" value="HPLM_0002185701"/>
</dbReference>
<name>A0A0N4XBW2_HAEPC</name>
<reference evidence="2" key="1">
    <citation type="submission" date="2017-02" db="UniProtKB">
        <authorList>
            <consortium name="WormBaseParasite"/>
        </authorList>
    </citation>
    <scope>IDENTIFICATION</scope>
</reference>
<proteinExistence type="predicted"/>
<accession>A0A0N4XBW2</accession>
<sequence length="39" mass="4306">LSDWSRLRHRSGGSKADKIGRNGQCSCGYPPFQIRVSGK</sequence>
<organism evidence="2">
    <name type="scientific">Haemonchus placei</name>
    <name type="common">Barber's pole worm</name>
    <dbReference type="NCBI Taxonomy" id="6290"/>
    <lineage>
        <taxon>Eukaryota</taxon>
        <taxon>Metazoa</taxon>
        <taxon>Ecdysozoa</taxon>
        <taxon>Nematoda</taxon>
        <taxon>Chromadorea</taxon>
        <taxon>Rhabditida</taxon>
        <taxon>Rhabditina</taxon>
        <taxon>Rhabditomorpha</taxon>
        <taxon>Strongyloidea</taxon>
        <taxon>Trichostrongylidae</taxon>
        <taxon>Haemonchus</taxon>
    </lineage>
</organism>
<protein>
    <submittedName>
        <fullName evidence="2">Transposase</fullName>
    </submittedName>
</protein>
<dbReference type="AlphaFoldDB" id="A0A0N4XBW2"/>
<evidence type="ECO:0000313" key="2">
    <source>
        <dbReference type="WBParaSite" id="HPLM_0002185701-mRNA-1"/>
    </source>
</evidence>